<dbReference type="NCBIfam" id="TIGR01036">
    <property type="entry name" value="pyrD_sub2"/>
    <property type="match status" value="1"/>
</dbReference>
<dbReference type="PROSITE" id="PS00911">
    <property type="entry name" value="DHODEHASE_1"/>
    <property type="match status" value="1"/>
</dbReference>
<evidence type="ECO:0000256" key="10">
    <source>
        <dbReference type="ARBA" id="ARBA00023136"/>
    </source>
</evidence>
<comment type="subcellular location">
    <subcellularLocation>
        <location evidence="2">Membrane</location>
    </subcellularLocation>
</comment>
<keyword evidence="8" id="KW-0288">FMN</keyword>
<dbReference type="KEGG" id="shx:MS3_00010648"/>
<dbReference type="EMBL" id="AMPZ03000003">
    <property type="protein sequence ID" value="KAH9588130.1"/>
    <property type="molecule type" value="Genomic_DNA"/>
</dbReference>
<comment type="similarity">
    <text evidence="4">Belongs to the dihydroorotate dehydrogenase family. Type 2 subfamily.</text>
</comment>
<evidence type="ECO:0000259" key="12">
    <source>
        <dbReference type="Pfam" id="PF01180"/>
    </source>
</evidence>
<evidence type="ECO:0000256" key="11">
    <source>
        <dbReference type="ARBA" id="ARBA00048639"/>
    </source>
</evidence>
<dbReference type="EC" id="1.3.5.2" evidence="5"/>
<sequence>MSYLNAVIKDSDMDRYMQEEALTVAADGMDKHGIDKDMASHLKQYFNLKYGRTWHCIVGKQFGRVNLCVLCFVVLIHNTIQLQMVHFEYSKKKKTKTSSTTIILTSAGLHNLTYVLHCNLKKIVSFMSVRYVKVKVVAFSDCTAGLNLLSIMSRIRTSLGVLSLGFGLFTAEALYSGNEHFYKDWFLPTARILVRDGETAHNLSVYLASHGFIPHKPRNSFPHLKCKVFGLEFDHPIGLAAGFDKNGEAFMGLLNAGFSHIEVGTVTPDPQPGNTRPRIFRWTKKEAVINRCGFNSDGHDAVYERLKDRPWEGRGVIGVNLGCNKTSTDPTADYVAGVRKFGEVADYLVINVSSPNTPGLRSLQTREKLRDLLSKVLSARNQLLKKTPILLKISPDENDQSLKDIVEVALDSKTRIDGMIISNTTLATYEEAVACGAAPIPGNNEQNVVYGGLSGRPLFEKSTDCLRKVSALTKGAIPLIGVGGISCGEDALSKLNAGASLVQLYTSFVYQGPPVAHKVAREINKLKMTSLTPD</sequence>
<dbReference type="GO" id="GO:0006207">
    <property type="term" value="P:'de novo' pyrimidine nucleobase biosynthetic process"/>
    <property type="evidence" value="ECO:0007669"/>
    <property type="project" value="InterPro"/>
</dbReference>
<dbReference type="AlphaFoldDB" id="A0A922S0R9"/>
<organism evidence="13 14">
    <name type="scientific">Schistosoma haematobium</name>
    <name type="common">Blood fluke</name>
    <dbReference type="NCBI Taxonomy" id="6185"/>
    <lineage>
        <taxon>Eukaryota</taxon>
        <taxon>Metazoa</taxon>
        <taxon>Spiralia</taxon>
        <taxon>Lophotrochozoa</taxon>
        <taxon>Platyhelminthes</taxon>
        <taxon>Trematoda</taxon>
        <taxon>Digenea</taxon>
        <taxon>Strigeidida</taxon>
        <taxon>Schistosomatoidea</taxon>
        <taxon>Schistosomatidae</taxon>
        <taxon>Schistosoma</taxon>
    </lineage>
</organism>
<dbReference type="CTD" id="24591954"/>
<dbReference type="InterPro" id="IPR001372">
    <property type="entry name" value="Dynein_light_chain_typ-1/2"/>
</dbReference>
<dbReference type="InterPro" id="IPR050074">
    <property type="entry name" value="DHO_dehydrogenase"/>
</dbReference>
<reference evidence="13" key="4">
    <citation type="journal article" date="2022" name="PLoS Pathog.">
        <title>Chromosome-level genome of Schistosoma haematobium underpins genome-wide explorations of molecular variation.</title>
        <authorList>
            <person name="Stroehlein A.J."/>
            <person name="Korhonen P.K."/>
            <person name="Lee V.V."/>
            <person name="Ralph S.A."/>
            <person name="Mentink-Kane M."/>
            <person name="You H."/>
            <person name="McManus D.P."/>
            <person name="Tchuente L.T."/>
            <person name="Stothard J.R."/>
            <person name="Kaur P."/>
            <person name="Dudchenko O."/>
            <person name="Aiden E.L."/>
            <person name="Yang B."/>
            <person name="Yang H."/>
            <person name="Emery A.M."/>
            <person name="Webster B.L."/>
            <person name="Brindley P.J."/>
            <person name="Rollinson D."/>
            <person name="Chang B.C.H."/>
            <person name="Gasser R.B."/>
            <person name="Young N.D."/>
        </authorList>
    </citation>
    <scope>NUCLEOTIDE SEQUENCE</scope>
</reference>
<reference evidence="13" key="2">
    <citation type="journal article" date="2019" name="Gigascience">
        <title>High-quality Schistosoma haematobium genome achieved by single-molecule and long-range sequencing.</title>
        <authorList>
            <person name="Stroehlein A.J."/>
            <person name="Korhonen P.K."/>
            <person name="Chong T.M."/>
            <person name="Lim Y.L."/>
            <person name="Chan K.G."/>
            <person name="Webster B."/>
            <person name="Rollinson D."/>
            <person name="Brindley P.J."/>
            <person name="Gasser R.B."/>
            <person name="Young N.D."/>
        </authorList>
    </citation>
    <scope>NUCLEOTIDE SEQUENCE</scope>
</reference>
<dbReference type="SUPFAM" id="SSF54648">
    <property type="entry name" value="DLC"/>
    <property type="match status" value="1"/>
</dbReference>
<dbReference type="CDD" id="cd04738">
    <property type="entry name" value="DHOD_2_like"/>
    <property type="match status" value="1"/>
</dbReference>
<keyword evidence="7" id="KW-0285">Flavoprotein</keyword>
<dbReference type="InterPro" id="IPR013785">
    <property type="entry name" value="Aldolase_TIM"/>
</dbReference>
<dbReference type="GeneID" id="24591954"/>
<dbReference type="GO" id="GO:0106430">
    <property type="term" value="F:dihydroorotate dehydrogenase (quinone) activity"/>
    <property type="evidence" value="ECO:0007669"/>
    <property type="project" value="UniProtKB-EC"/>
</dbReference>
<dbReference type="NCBIfam" id="NF003645">
    <property type="entry name" value="PRK05286.1-2"/>
    <property type="match status" value="1"/>
</dbReference>
<dbReference type="GO" id="GO:0009220">
    <property type="term" value="P:pyrimidine ribonucleotide biosynthetic process"/>
    <property type="evidence" value="ECO:0007669"/>
    <property type="project" value="TreeGrafter"/>
</dbReference>
<evidence type="ECO:0000256" key="1">
    <source>
        <dbReference type="ARBA" id="ARBA00001917"/>
    </source>
</evidence>
<evidence type="ECO:0000256" key="4">
    <source>
        <dbReference type="ARBA" id="ARBA00005359"/>
    </source>
</evidence>
<evidence type="ECO:0000256" key="8">
    <source>
        <dbReference type="ARBA" id="ARBA00022643"/>
    </source>
</evidence>
<evidence type="ECO:0000256" key="2">
    <source>
        <dbReference type="ARBA" id="ARBA00004370"/>
    </source>
</evidence>
<evidence type="ECO:0000256" key="5">
    <source>
        <dbReference type="ARBA" id="ARBA00012791"/>
    </source>
</evidence>
<dbReference type="RefSeq" id="XP_051069711.1">
    <property type="nucleotide sequence ID" value="XM_051219039.1"/>
</dbReference>
<dbReference type="InterPro" id="IPR001295">
    <property type="entry name" value="Dihydroorotate_DH_CS"/>
</dbReference>
<comment type="pathway">
    <text evidence="3">Pyrimidine metabolism; UMP biosynthesis via de novo pathway; orotate from (S)-dihydroorotate (quinone route): step 1/1.</text>
</comment>
<keyword evidence="14" id="KW-1185">Reference proteome</keyword>
<name>A0A922S0R9_SCHHA</name>
<reference evidence="13" key="1">
    <citation type="journal article" date="2012" name="Nat. Genet.">
        <title>Whole-genome sequence of Schistosoma haematobium.</title>
        <authorList>
            <person name="Young N.D."/>
            <person name="Jex A.R."/>
            <person name="Li B."/>
            <person name="Liu S."/>
            <person name="Yang L."/>
            <person name="Xiong Z."/>
            <person name="Li Y."/>
            <person name="Cantacessi C."/>
            <person name="Hall R.S."/>
            <person name="Xu X."/>
            <person name="Chen F."/>
            <person name="Wu X."/>
            <person name="Zerlotini A."/>
            <person name="Oliveira G."/>
            <person name="Hofmann A."/>
            <person name="Zhang G."/>
            <person name="Fang X."/>
            <person name="Kang Y."/>
            <person name="Campbell B.E."/>
            <person name="Loukas A."/>
            <person name="Ranganathan S."/>
            <person name="Rollinson D."/>
            <person name="Rinaldi G."/>
            <person name="Brindley P.J."/>
            <person name="Yang H."/>
            <person name="Wang J."/>
            <person name="Wang J."/>
            <person name="Gasser R.B."/>
        </authorList>
    </citation>
    <scope>NUCLEOTIDE SEQUENCE</scope>
</reference>
<dbReference type="InterPro" id="IPR005719">
    <property type="entry name" value="Dihydroorotate_DH_2"/>
</dbReference>
<dbReference type="SUPFAM" id="SSF51395">
    <property type="entry name" value="FMN-linked oxidoreductases"/>
    <property type="match status" value="1"/>
</dbReference>
<dbReference type="GO" id="GO:0007017">
    <property type="term" value="P:microtubule-based process"/>
    <property type="evidence" value="ECO:0007669"/>
    <property type="project" value="InterPro"/>
</dbReference>
<dbReference type="GO" id="GO:0030286">
    <property type="term" value="C:dynein complex"/>
    <property type="evidence" value="ECO:0007669"/>
    <property type="project" value="InterPro"/>
</dbReference>
<comment type="catalytic activity">
    <reaction evidence="11">
        <text>(S)-dihydroorotate + a quinone = orotate + a quinol</text>
        <dbReference type="Rhea" id="RHEA:30187"/>
        <dbReference type="ChEBI" id="CHEBI:24646"/>
        <dbReference type="ChEBI" id="CHEBI:30839"/>
        <dbReference type="ChEBI" id="CHEBI:30864"/>
        <dbReference type="ChEBI" id="CHEBI:132124"/>
        <dbReference type="EC" id="1.3.5.2"/>
    </reaction>
</comment>
<comment type="caution">
    <text evidence="13">The sequence shown here is derived from an EMBL/GenBank/DDBJ whole genome shotgun (WGS) entry which is preliminary data.</text>
</comment>
<gene>
    <name evidence="13" type="ORF">MS3_00010648</name>
</gene>
<evidence type="ECO:0000256" key="6">
    <source>
        <dbReference type="ARBA" id="ARBA00017599"/>
    </source>
</evidence>
<evidence type="ECO:0000313" key="13">
    <source>
        <dbReference type="EMBL" id="KAH9588130.1"/>
    </source>
</evidence>
<evidence type="ECO:0000256" key="9">
    <source>
        <dbReference type="ARBA" id="ARBA00023002"/>
    </source>
</evidence>
<dbReference type="GO" id="GO:0005743">
    <property type="term" value="C:mitochondrial inner membrane"/>
    <property type="evidence" value="ECO:0007669"/>
    <property type="project" value="TreeGrafter"/>
</dbReference>
<accession>A0A922S0R9</accession>
<dbReference type="PANTHER" id="PTHR48109">
    <property type="entry name" value="DIHYDROOROTATE DEHYDROGENASE (QUINONE), MITOCHONDRIAL-RELATED"/>
    <property type="match status" value="1"/>
</dbReference>
<protein>
    <recommendedName>
        <fullName evidence="6">Dihydroorotate dehydrogenase (quinone), mitochondrial</fullName>
        <ecNumber evidence="5">1.3.5.2</ecNumber>
    </recommendedName>
</protein>
<feature type="domain" description="Dihydroorotate dehydrogenase catalytic" evidence="12">
    <location>
        <begin position="224"/>
        <end position="525"/>
    </location>
</feature>
<dbReference type="Pfam" id="PF01221">
    <property type="entry name" value="Dynein_light"/>
    <property type="match status" value="1"/>
</dbReference>
<reference evidence="13" key="3">
    <citation type="submission" date="2021-06" db="EMBL/GenBank/DDBJ databases">
        <title>Chromosome-level genome assembly for S. haematobium.</title>
        <authorList>
            <person name="Stroehlein A.J."/>
        </authorList>
    </citation>
    <scope>NUCLEOTIDE SEQUENCE</scope>
</reference>
<evidence type="ECO:0000256" key="7">
    <source>
        <dbReference type="ARBA" id="ARBA00022630"/>
    </source>
</evidence>
<dbReference type="NCBIfam" id="NF003652">
    <property type="entry name" value="PRK05286.2-5"/>
    <property type="match status" value="1"/>
</dbReference>
<dbReference type="Gene3D" id="3.30.740.10">
    <property type="entry name" value="Protein Inhibitor Of Neuronal Nitric Oxide Synthase"/>
    <property type="match status" value="1"/>
</dbReference>
<keyword evidence="10" id="KW-0472">Membrane</keyword>
<comment type="cofactor">
    <cofactor evidence="1">
        <name>FMN</name>
        <dbReference type="ChEBI" id="CHEBI:58210"/>
    </cofactor>
</comment>
<dbReference type="Proteomes" id="UP000471633">
    <property type="component" value="Unassembled WGS sequence"/>
</dbReference>
<dbReference type="InterPro" id="IPR037177">
    <property type="entry name" value="DLC_sf"/>
</dbReference>
<dbReference type="InterPro" id="IPR005720">
    <property type="entry name" value="Dihydroorotate_DH_cat"/>
</dbReference>
<dbReference type="Gene3D" id="3.20.20.70">
    <property type="entry name" value="Aldolase class I"/>
    <property type="match status" value="1"/>
</dbReference>
<evidence type="ECO:0000256" key="3">
    <source>
        <dbReference type="ARBA" id="ARBA00005161"/>
    </source>
</evidence>
<proteinExistence type="inferred from homology"/>
<dbReference type="SMART" id="SM01375">
    <property type="entry name" value="Dynein_light"/>
    <property type="match status" value="1"/>
</dbReference>
<dbReference type="PANTHER" id="PTHR48109:SF4">
    <property type="entry name" value="DIHYDROOROTATE DEHYDROGENASE (QUINONE), MITOCHONDRIAL"/>
    <property type="match status" value="1"/>
</dbReference>
<dbReference type="Pfam" id="PF01180">
    <property type="entry name" value="DHO_dh"/>
    <property type="match status" value="1"/>
</dbReference>
<keyword evidence="9" id="KW-0560">Oxidoreductase</keyword>
<evidence type="ECO:0000313" key="14">
    <source>
        <dbReference type="Proteomes" id="UP000471633"/>
    </source>
</evidence>
<dbReference type="SMR" id="A0A922S0R9"/>